<dbReference type="PANTHER" id="PTHR36920">
    <property type="match status" value="1"/>
</dbReference>
<feature type="chain" id="PRO_5040796514" evidence="2">
    <location>
        <begin position="26"/>
        <end position="225"/>
    </location>
</feature>
<dbReference type="GO" id="GO:0019867">
    <property type="term" value="C:outer membrane"/>
    <property type="evidence" value="ECO:0007669"/>
    <property type="project" value="InterPro"/>
</dbReference>
<accession>A0A9X2BVB9</accession>
<feature type="signal peptide" evidence="2">
    <location>
        <begin position="1"/>
        <end position="25"/>
    </location>
</feature>
<gene>
    <name evidence="3" type="ORF">M0638_19205</name>
</gene>
<sequence length="225" mass="24307">MRKVLAGRVAAVALALGLAATPALAQQQNPMTLSNPVRGFQAGDILVRGRVLVVAPENGGHTDIGGRPGASTTATPEVDLSYFILPQLSVELIAGTTYHDLTLRNSAIGNVDLGHTWLLPPTLTLQYHPLPRERFSPYVGVGVNYSIFYGQGGTRTPPVNRVAIDNTWSLALNAGLNYEINDRWVANLDLKRLFLEPNVSVNSGTIRGRVDLNPWIVGIGIGYRF</sequence>
<dbReference type="InterPro" id="IPR005618">
    <property type="entry name" value="OMPW"/>
</dbReference>
<organism evidence="3 4">
    <name type="scientific">Roseomonas acroporae</name>
    <dbReference type="NCBI Taxonomy" id="2937791"/>
    <lineage>
        <taxon>Bacteria</taxon>
        <taxon>Pseudomonadati</taxon>
        <taxon>Pseudomonadota</taxon>
        <taxon>Alphaproteobacteria</taxon>
        <taxon>Acetobacterales</taxon>
        <taxon>Roseomonadaceae</taxon>
        <taxon>Roseomonas</taxon>
    </lineage>
</organism>
<dbReference type="Gene3D" id="2.40.160.20">
    <property type="match status" value="1"/>
</dbReference>
<dbReference type="InterPro" id="IPR011250">
    <property type="entry name" value="OMP/PagP_B-barrel"/>
</dbReference>
<evidence type="ECO:0000313" key="4">
    <source>
        <dbReference type="Proteomes" id="UP001139516"/>
    </source>
</evidence>
<evidence type="ECO:0000256" key="1">
    <source>
        <dbReference type="ARBA" id="ARBA00009330"/>
    </source>
</evidence>
<dbReference type="PANTHER" id="PTHR36920:SF1">
    <property type="entry name" value="OUTER MEMBRANE PROTEIN W"/>
    <property type="match status" value="1"/>
</dbReference>
<evidence type="ECO:0000256" key="2">
    <source>
        <dbReference type="SAM" id="SignalP"/>
    </source>
</evidence>
<protein>
    <submittedName>
        <fullName evidence="3">Outer membrane beta-barrel protein</fullName>
    </submittedName>
</protein>
<comment type="caution">
    <text evidence="3">The sequence shown here is derived from an EMBL/GenBank/DDBJ whole genome shotgun (WGS) entry which is preliminary data.</text>
</comment>
<dbReference type="SUPFAM" id="SSF56925">
    <property type="entry name" value="OMPA-like"/>
    <property type="match status" value="1"/>
</dbReference>
<comment type="similarity">
    <text evidence="1">Belongs to the OmpW/AlkL family.</text>
</comment>
<dbReference type="Proteomes" id="UP001139516">
    <property type="component" value="Unassembled WGS sequence"/>
</dbReference>
<name>A0A9X2BVB9_9PROT</name>
<dbReference type="GO" id="GO:0055085">
    <property type="term" value="P:transmembrane transport"/>
    <property type="evidence" value="ECO:0007669"/>
    <property type="project" value="TreeGrafter"/>
</dbReference>
<dbReference type="RefSeq" id="WP_248668621.1">
    <property type="nucleotide sequence ID" value="NZ_JALPRX010000086.1"/>
</dbReference>
<reference evidence="3" key="1">
    <citation type="submission" date="2022-04" db="EMBL/GenBank/DDBJ databases">
        <title>Roseomonas acroporae sp. nov., isolated from coral Acropora digitifera.</title>
        <authorList>
            <person name="Sun H."/>
        </authorList>
    </citation>
    <scope>NUCLEOTIDE SEQUENCE</scope>
    <source>
        <strain evidence="3">NAR14</strain>
    </source>
</reference>
<keyword evidence="4" id="KW-1185">Reference proteome</keyword>
<dbReference type="Pfam" id="PF03922">
    <property type="entry name" value="OmpW"/>
    <property type="match status" value="1"/>
</dbReference>
<dbReference type="AlphaFoldDB" id="A0A9X2BVB9"/>
<keyword evidence="2" id="KW-0732">Signal</keyword>
<evidence type="ECO:0000313" key="3">
    <source>
        <dbReference type="EMBL" id="MCK8786508.1"/>
    </source>
</evidence>
<proteinExistence type="inferred from homology"/>
<dbReference type="EMBL" id="JALPRX010000086">
    <property type="protein sequence ID" value="MCK8786508.1"/>
    <property type="molecule type" value="Genomic_DNA"/>
</dbReference>